<dbReference type="EMBL" id="UINC01161838">
    <property type="protein sequence ID" value="SVD61255.1"/>
    <property type="molecule type" value="Genomic_DNA"/>
</dbReference>
<keyword evidence="1" id="KW-0472">Membrane</keyword>
<sequence length="138" mass="15629">MTELIEFLQGELLLTGTLLALIVLLIVNIYGDKFKKYEVVDTNGAISLMDDDDLIILDVREEKERSSGFIKSDIHIPMAQVKTKLDSLDKSKKILTYCRTGTRSNRIAELLCRNQFENVYCLKGGFDAWQKAGLPITK</sequence>
<evidence type="ECO:0000313" key="3">
    <source>
        <dbReference type="EMBL" id="SVD61255.1"/>
    </source>
</evidence>
<keyword evidence="1" id="KW-0812">Transmembrane</keyword>
<dbReference type="SMART" id="SM00450">
    <property type="entry name" value="RHOD"/>
    <property type="match status" value="1"/>
</dbReference>
<evidence type="ECO:0000256" key="1">
    <source>
        <dbReference type="SAM" id="Phobius"/>
    </source>
</evidence>
<accession>A0A382WS81</accession>
<dbReference type="Gene3D" id="3.40.250.10">
    <property type="entry name" value="Rhodanese-like domain"/>
    <property type="match status" value="1"/>
</dbReference>
<feature type="domain" description="Rhodanese" evidence="2">
    <location>
        <begin position="50"/>
        <end position="138"/>
    </location>
</feature>
<dbReference type="SUPFAM" id="SSF52821">
    <property type="entry name" value="Rhodanese/Cell cycle control phosphatase"/>
    <property type="match status" value="1"/>
</dbReference>
<evidence type="ECO:0000259" key="2">
    <source>
        <dbReference type="PROSITE" id="PS50206"/>
    </source>
</evidence>
<name>A0A382WS81_9ZZZZ</name>
<reference evidence="3" key="1">
    <citation type="submission" date="2018-05" db="EMBL/GenBank/DDBJ databases">
        <authorList>
            <person name="Lanie J.A."/>
            <person name="Ng W.-L."/>
            <person name="Kazmierczak K.M."/>
            <person name="Andrzejewski T.M."/>
            <person name="Davidsen T.M."/>
            <person name="Wayne K.J."/>
            <person name="Tettelin H."/>
            <person name="Glass J.I."/>
            <person name="Rusch D."/>
            <person name="Podicherti R."/>
            <person name="Tsui H.-C.T."/>
            <person name="Winkler M.E."/>
        </authorList>
    </citation>
    <scope>NUCLEOTIDE SEQUENCE</scope>
</reference>
<proteinExistence type="predicted"/>
<dbReference type="Pfam" id="PF00581">
    <property type="entry name" value="Rhodanese"/>
    <property type="match status" value="1"/>
</dbReference>
<gene>
    <name evidence="3" type="ORF">METZ01_LOCUS414109</name>
</gene>
<dbReference type="PANTHER" id="PTHR43031">
    <property type="entry name" value="FAD-DEPENDENT OXIDOREDUCTASE"/>
    <property type="match status" value="1"/>
</dbReference>
<dbReference type="AlphaFoldDB" id="A0A382WS81"/>
<protein>
    <recommendedName>
        <fullName evidence="2">Rhodanese domain-containing protein</fullName>
    </recommendedName>
</protein>
<dbReference type="InterPro" id="IPR036873">
    <property type="entry name" value="Rhodanese-like_dom_sf"/>
</dbReference>
<dbReference type="InterPro" id="IPR050229">
    <property type="entry name" value="GlpE_sulfurtransferase"/>
</dbReference>
<organism evidence="3">
    <name type="scientific">marine metagenome</name>
    <dbReference type="NCBI Taxonomy" id="408172"/>
    <lineage>
        <taxon>unclassified sequences</taxon>
        <taxon>metagenomes</taxon>
        <taxon>ecological metagenomes</taxon>
    </lineage>
</organism>
<dbReference type="CDD" id="cd00158">
    <property type="entry name" value="RHOD"/>
    <property type="match status" value="1"/>
</dbReference>
<dbReference type="InterPro" id="IPR001763">
    <property type="entry name" value="Rhodanese-like_dom"/>
</dbReference>
<keyword evidence="1" id="KW-1133">Transmembrane helix</keyword>
<dbReference type="PROSITE" id="PS50206">
    <property type="entry name" value="RHODANESE_3"/>
    <property type="match status" value="1"/>
</dbReference>
<feature type="transmembrane region" description="Helical" evidence="1">
    <location>
        <begin position="12"/>
        <end position="30"/>
    </location>
</feature>
<dbReference type="PANTHER" id="PTHR43031:SF18">
    <property type="entry name" value="RHODANESE-RELATED SULFURTRANSFERASES"/>
    <property type="match status" value="1"/>
</dbReference>